<dbReference type="EMBL" id="RCZP01000029">
    <property type="protein sequence ID" value="TPG49274.1"/>
    <property type="molecule type" value="Genomic_DNA"/>
</dbReference>
<dbReference type="GO" id="GO:0003677">
    <property type="term" value="F:DNA binding"/>
    <property type="evidence" value="ECO:0007669"/>
    <property type="project" value="InterPro"/>
</dbReference>
<feature type="domain" description="HTH cro/C1-type" evidence="1">
    <location>
        <begin position="15"/>
        <end position="62"/>
    </location>
</feature>
<dbReference type="SMART" id="SM00530">
    <property type="entry name" value="HTH_XRE"/>
    <property type="match status" value="1"/>
</dbReference>
<dbReference type="RefSeq" id="WP_140885781.1">
    <property type="nucleotide sequence ID" value="NZ_RCZP01000029.1"/>
</dbReference>
<organism evidence="2 3">
    <name type="scientific">Muricoccus nepalensis</name>
    <dbReference type="NCBI Taxonomy" id="1854500"/>
    <lineage>
        <taxon>Bacteria</taxon>
        <taxon>Pseudomonadati</taxon>
        <taxon>Pseudomonadota</taxon>
        <taxon>Alphaproteobacteria</taxon>
        <taxon>Acetobacterales</taxon>
        <taxon>Roseomonadaceae</taxon>
        <taxon>Muricoccus</taxon>
    </lineage>
</organism>
<dbReference type="OrthoDB" id="8115576at2"/>
<sequence length="114" mass="12335">MQEVGSRLRVRARVLGLSDAEVARRVGLGATRYANYVNGTREPDFATFLRICQVLETTPNDLLGVGGEQASTPSADVLLRRIEAAARVMDLQTLLVAAEVVEALARRTPGGQRD</sequence>
<keyword evidence="3" id="KW-1185">Reference proteome</keyword>
<evidence type="ECO:0000259" key="1">
    <source>
        <dbReference type="PROSITE" id="PS50943"/>
    </source>
</evidence>
<dbReference type="Proteomes" id="UP000317078">
    <property type="component" value="Unassembled WGS sequence"/>
</dbReference>
<dbReference type="Pfam" id="PF01381">
    <property type="entry name" value="HTH_3"/>
    <property type="match status" value="1"/>
</dbReference>
<evidence type="ECO:0000313" key="3">
    <source>
        <dbReference type="Proteomes" id="UP000317078"/>
    </source>
</evidence>
<dbReference type="InterPro" id="IPR010982">
    <property type="entry name" value="Lambda_DNA-bd_dom_sf"/>
</dbReference>
<accession>A0A502FIQ5</accession>
<proteinExistence type="predicted"/>
<dbReference type="SUPFAM" id="SSF47413">
    <property type="entry name" value="lambda repressor-like DNA-binding domains"/>
    <property type="match status" value="1"/>
</dbReference>
<evidence type="ECO:0000313" key="2">
    <source>
        <dbReference type="EMBL" id="TPG49274.1"/>
    </source>
</evidence>
<dbReference type="InterPro" id="IPR001387">
    <property type="entry name" value="Cro/C1-type_HTH"/>
</dbReference>
<dbReference type="CDD" id="cd00093">
    <property type="entry name" value="HTH_XRE"/>
    <property type="match status" value="1"/>
</dbReference>
<gene>
    <name evidence="2" type="ORF">EAH89_21425</name>
</gene>
<dbReference type="PROSITE" id="PS50943">
    <property type="entry name" value="HTH_CROC1"/>
    <property type="match status" value="1"/>
</dbReference>
<name>A0A502FIQ5_9PROT</name>
<dbReference type="Gene3D" id="1.10.260.40">
    <property type="entry name" value="lambda repressor-like DNA-binding domains"/>
    <property type="match status" value="1"/>
</dbReference>
<dbReference type="AlphaFoldDB" id="A0A502FIQ5"/>
<protein>
    <submittedName>
        <fullName evidence="2">XRE family transcriptional regulator</fullName>
    </submittedName>
</protein>
<comment type="caution">
    <text evidence="2">The sequence shown here is derived from an EMBL/GenBank/DDBJ whole genome shotgun (WGS) entry which is preliminary data.</text>
</comment>
<reference evidence="2 3" key="1">
    <citation type="journal article" date="2019" name="Environ. Microbiol.">
        <title>Species interactions and distinct microbial communities in high Arctic permafrost affected cryosols are associated with the CH4 and CO2 gas fluxes.</title>
        <authorList>
            <person name="Altshuler I."/>
            <person name="Hamel J."/>
            <person name="Turney S."/>
            <person name="Magnuson E."/>
            <person name="Levesque R."/>
            <person name="Greer C."/>
            <person name="Whyte L.G."/>
        </authorList>
    </citation>
    <scope>NUCLEOTIDE SEQUENCE [LARGE SCALE GENOMIC DNA]</scope>
    <source>
        <strain evidence="2 3">S9.3B</strain>
    </source>
</reference>